<evidence type="ECO:0000313" key="2">
    <source>
        <dbReference type="Proteomes" id="UP000325103"/>
    </source>
</evidence>
<organism evidence="1 2">
    <name type="scientific">Aeromonas phage 4L372XY</name>
    <dbReference type="NCBI Taxonomy" id="2588520"/>
    <lineage>
        <taxon>Viruses</taxon>
        <taxon>Duplodnaviria</taxon>
        <taxon>Heunggongvirae</taxon>
        <taxon>Uroviricota</taxon>
        <taxon>Caudoviricetes</taxon>
        <taxon>Plateaulakevirus</taxon>
        <taxon>Plateaulakevirus pv4L372XY</taxon>
    </lineage>
</organism>
<name>A0A5B9N7C8_9CAUD</name>
<evidence type="ECO:0000313" key="1">
    <source>
        <dbReference type="EMBL" id="QEG08735.1"/>
    </source>
</evidence>
<accession>A0A5B9N7C8</accession>
<proteinExistence type="predicted"/>
<sequence length="58" mass="6813">MEQGRYTDNRNIVEYLVSGTTVYVRMRNRDNSWTNHEEALHGLSQLEQHVNNGYLAKC</sequence>
<dbReference type="GeneID" id="55617191"/>
<dbReference type="RefSeq" id="YP_009846819.1">
    <property type="nucleotide sequence ID" value="NC_048772.1"/>
</dbReference>
<dbReference type="Proteomes" id="UP000325103">
    <property type="component" value="Segment"/>
</dbReference>
<gene>
    <name evidence="1" type="primary">4L372XY_020</name>
</gene>
<dbReference type="KEGG" id="vg:55617191"/>
<reference evidence="1 2" key="1">
    <citation type="submission" date="2019-04" db="EMBL/GenBank/DDBJ databases">
        <title>Nine Novel Phages from a Plateau Lake in Southwest China Provide Insights into Aeromonas Phage Diversity.</title>
        <authorList>
            <person name="Xiao W."/>
            <person name="Bai M."/>
            <person name="Wang Y."/>
            <person name="Cui X."/>
        </authorList>
    </citation>
    <scope>NUCLEOTIDE SEQUENCE [LARGE SCALE GENOMIC DNA]</scope>
</reference>
<keyword evidence="2" id="KW-1185">Reference proteome</keyword>
<protein>
    <submittedName>
        <fullName evidence="1">Uncharacterized protein</fullName>
    </submittedName>
</protein>
<dbReference type="EMBL" id="MK813941">
    <property type="protein sequence ID" value="QEG08735.1"/>
    <property type="molecule type" value="Genomic_DNA"/>
</dbReference>